<comment type="caution">
    <text evidence="4">The sequence shown here is derived from an EMBL/GenBank/DDBJ whole genome shotgun (WGS) entry which is preliminary data.</text>
</comment>
<feature type="domain" description="GST N-terminal" evidence="2">
    <location>
        <begin position="1"/>
        <end position="78"/>
    </location>
</feature>
<name>A0ABN1AER4_9SPHN</name>
<evidence type="ECO:0000259" key="2">
    <source>
        <dbReference type="PROSITE" id="PS50404"/>
    </source>
</evidence>
<dbReference type="Proteomes" id="UP001500713">
    <property type="component" value="Unassembled WGS sequence"/>
</dbReference>
<dbReference type="SUPFAM" id="SSF52833">
    <property type="entry name" value="Thioredoxin-like"/>
    <property type="match status" value="1"/>
</dbReference>
<dbReference type="SUPFAM" id="SSF47616">
    <property type="entry name" value="GST C-terminal domain-like"/>
    <property type="match status" value="1"/>
</dbReference>
<sequence>MLKLYFAPLTRSIRIKWLLEELDIAHEIVPVAFNRDGSRGFAQNTPTGKFPYIEDGDVGLSESGAIVQYILDHYGDGRLQPPIGSPARAAYLYWLHYSEGTAAQPINTIVWLTVYRDDAEKHQAIIEAMRTSADHIFDEVEQTVSKQPFLAGDELTGADIMMGFTLWSAKMLGVLSDQHPNTVQFLKRLASRPAFEKALVESRRLK</sequence>
<dbReference type="Pfam" id="PF00043">
    <property type="entry name" value="GST_C"/>
    <property type="match status" value="1"/>
</dbReference>
<feature type="domain" description="GST C-terminal" evidence="3">
    <location>
        <begin position="84"/>
        <end position="206"/>
    </location>
</feature>
<dbReference type="InterPro" id="IPR004046">
    <property type="entry name" value="GST_C"/>
</dbReference>
<evidence type="ECO:0000256" key="1">
    <source>
        <dbReference type="RuleBase" id="RU003494"/>
    </source>
</evidence>
<dbReference type="Pfam" id="PF02798">
    <property type="entry name" value="GST_N"/>
    <property type="match status" value="1"/>
</dbReference>
<dbReference type="SFLD" id="SFLDS00019">
    <property type="entry name" value="Glutathione_Transferase_(cytos"/>
    <property type="match status" value="1"/>
</dbReference>
<dbReference type="InterPro" id="IPR040079">
    <property type="entry name" value="Glutathione_S-Trfase"/>
</dbReference>
<dbReference type="RefSeq" id="WP_229955955.1">
    <property type="nucleotide sequence ID" value="NZ_BAAAEM010000002.1"/>
</dbReference>
<evidence type="ECO:0000313" key="4">
    <source>
        <dbReference type="EMBL" id="GAA0474675.1"/>
    </source>
</evidence>
<dbReference type="InterPro" id="IPR010987">
    <property type="entry name" value="Glutathione-S-Trfase_C-like"/>
</dbReference>
<gene>
    <name evidence="4" type="ORF">GCM10009096_15280</name>
</gene>
<evidence type="ECO:0000259" key="3">
    <source>
        <dbReference type="PROSITE" id="PS50405"/>
    </source>
</evidence>
<keyword evidence="5" id="KW-1185">Reference proteome</keyword>
<dbReference type="EMBL" id="BAAAEM010000002">
    <property type="protein sequence ID" value="GAA0474675.1"/>
    <property type="molecule type" value="Genomic_DNA"/>
</dbReference>
<dbReference type="PANTHER" id="PTHR44051">
    <property type="entry name" value="GLUTATHIONE S-TRANSFERASE-RELATED"/>
    <property type="match status" value="1"/>
</dbReference>
<proteinExistence type="inferred from homology"/>
<organism evidence="4 5">
    <name type="scientific">Parasphingorhabdus litoris</name>
    <dbReference type="NCBI Taxonomy" id="394733"/>
    <lineage>
        <taxon>Bacteria</taxon>
        <taxon>Pseudomonadati</taxon>
        <taxon>Pseudomonadota</taxon>
        <taxon>Alphaproteobacteria</taxon>
        <taxon>Sphingomonadales</taxon>
        <taxon>Sphingomonadaceae</taxon>
        <taxon>Parasphingorhabdus</taxon>
    </lineage>
</organism>
<dbReference type="PROSITE" id="PS50404">
    <property type="entry name" value="GST_NTER"/>
    <property type="match status" value="1"/>
</dbReference>
<reference evidence="4 5" key="1">
    <citation type="journal article" date="2019" name="Int. J. Syst. Evol. Microbiol.">
        <title>The Global Catalogue of Microorganisms (GCM) 10K type strain sequencing project: providing services to taxonomists for standard genome sequencing and annotation.</title>
        <authorList>
            <consortium name="The Broad Institute Genomics Platform"/>
            <consortium name="The Broad Institute Genome Sequencing Center for Infectious Disease"/>
            <person name="Wu L."/>
            <person name="Ma J."/>
        </authorList>
    </citation>
    <scope>NUCLEOTIDE SEQUENCE [LARGE SCALE GENOMIC DNA]</scope>
    <source>
        <strain evidence="4 5">JCM 14162</strain>
    </source>
</reference>
<dbReference type="SFLD" id="SFLDG01150">
    <property type="entry name" value="Main.1:_Beta-like"/>
    <property type="match status" value="1"/>
</dbReference>
<dbReference type="PROSITE" id="PS50405">
    <property type="entry name" value="GST_CTER"/>
    <property type="match status" value="1"/>
</dbReference>
<protein>
    <submittedName>
        <fullName evidence="4">Glutathione S-transferase</fullName>
    </submittedName>
</protein>
<dbReference type="PANTHER" id="PTHR44051:SF8">
    <property type="entry name" value="GLUTATHIONE S-TRANSFERASE GSTA"/>
    <property type="match status" value="1"/>
</dbReference>
<accession>A0ABN1AER4</accession>
<dbReference type="CDD" id="cd03046">
    <property type="entry name" value="GST_N_GTT1_like"/>
    <property type="match status" value="1"/>
</dbReference>
<comment type="similarity">
    <text evidence="1">Belongs to the GST superfamily.</text>
</comment>
<dbReference type="Gene3D" id="1.20.1050.10">
    <property type="match status" value="1"/>
</dbReference>
<dbReference type="InterPro" id="IPR004045">
    <property type="entry name" value="Glutathione_S-Trfase_N"/>
</dbReference>
<dbReference type="Gene3D" id="3.40.30.10">
    <property type="entry name" value="Glutaredoxin"/>
    <property type="match status" value="1"/>
</dbReference>
<evidence type="ECO:0000313" key="5">
    <source>
        <dbReference type="Proteomes" id="UP001500713"/>
    </source>
</evidence>
<dbReference type="SFLD" id="SFLDG00358">
    <property type="entry name" value="Main_(cytGST)"/>
    <property type="match status" value="1"/>
</dbReference>
<dbReference type="InterPro" id="IPR036249">
    <property type="entry name" value="Thioredoxin-like_sf"/>
</dbReference>
<dbReference type="InterPro" id="IPR036282">
    <property type="entry name" value="Glutathione-S-Trfase_C_sf"/>
</dbReference>